<dbReference type="Proteomes" id="UP000177230">
    <property type="component" value="Unassembled WGS sequence"/>
</dbReference>
<evidence type="ECO:0008006" key="4">
    <source>
        <dbReference type="Google" id="ProtNLM"/>
    </source>
</evidence>
<sequence length="224" mass="24519">MKFEKKAMKKTFSLVILLAALPAAAQWSTNINFGWVDNASPDWAENGFDDKPFSLWESGWQAGGGLEYRTKDWLAFGGTGSYQTFSKQPAGSAEITGVGGQTLIWTGQASWQVPVSLYIKLIRPRAIMGTNLKLGLGVMASHVGKFYTGFGDTDSYLTPFSELTVLTPMPGTGETTYRPFGQASLGIKVPVTRRFGITLDYGFLMTFDRMVMETPLELGLAVGW</sequence>
<organism evidence="2 3">
    <name type="scientific">Candidatus Edwardsbacteria bacterium GWF2_54_11</name>
    <dbReference type="NCBI Taxonomy" id="1817851"/>
    <lineage>
        <taxon>Bacteria</taxon>
        <taxon>Candidatus Edwardsiibacteriota</taxon>
    </lineage>
</organism>
<accession>A0A1F5RC28</accession>
<feature type="signal peptide" evidence="1">
    <location>
        <begin position="1"/>
        <end position="25"/>
    </location>
</feature>
<proteinExistence type="predicted"/>
<gene>
    <name evidence="2" type="ORF">A2024_03020</name>
</gene>
<protein>
    <recommendedName>
        <fullName evidence="4">Outer membrane protein beta-barrel domain-containing protein</fullName>
    </recommendedName>
</protein>
<dbReference type="AlphaFoldDB" id="A0A1F5RC28"/>
<evidence type="ECO:0000313" key="2">
    <source>
        <dbReference type="EMBL" id="OGF11974.1"/>
    </source>
</evidence>
<dbReference type="EMBL" id="MFFM01000034">
    <property type="protein sequence ID" value="OGF11974.1"/>
    <property type="molecule type" value="Genomic_DNA"/>
</dbReference>
<evidence type="ECO:0000313" key="3">
    <source>
        <dbReference type="Proteomes" id="UP000177230"/>
    </source>
</evidence>
<name>A0A1F5RC28_9BACT</name>
<feature type="chain" id="PRO_5009520716" description="Outer membrane protein beta-barrel domain-containing protein" evidence="1">
    <location>
        <begin position="26"/>
        <end position="224"/>
    </location>
</feature>
<evidence type="ECO:0000256" key="1">
    <source>
        <dbReference type="SAM" id="SignalP"/>
    </source>
</evidence>
<reference evidence="2 3" key="1">
    <citation type="journal article" date="2016" name="Nat. Commun.">
        <title>Thousands of microbial genomes shed light on interconnected biogeochemical processes in an aquifer system.</title>
        <authorList>
            <person name="Anantharaman K."/>
            <person name="Brown C.T."/>
            <person name="Hug L.A."/>
            <person name="Sharon I."/>
            <person name="Castelle C.J."/>
            <person name="Probst A.J."/>
            <person name="Thomas B.C."/>
            <person name="Singh A."/>
            <person name="Wilkins M.J."/>
            <person name="Karaoz U."/>
            <person name="Brodie E.L."/>
            <person name="Williams K.H."/>
            <person name="Hubbard S.S."/>
            <person name="Banfield J.F."/>
        </authorList>
    </citation>
    <scope>NUCLEOTIDE SEQUENCE [LARGE SCALE GENOMIC DNA]</scope>
</reference>
<comment type="caution">
    <text evidence="2">The sequence shown here is derived from an EMBL/GenBank/DDBJ whole genome shotgun (WGS) entry which is preliminary data.</text>
</comment>
<keyword evidence="1" id="KW-0732">Signal</keyword>